<name>S0KP21_9ENTE</name>
<dbReference type="AlphaFoldDB" id="S0KP21"/>
<dbReference type="OrthoDB" id="2186697at2"/>
<evidence type="ECO:0000313" key="2">
    <source>
        <dbReference type="Proteomes" id="UP000015961"/>
    </source>
</evidence>
<accession>S0KP21</accession>
<keyword evidence="2" id="KW-1185">Reference proteome</keyword>
<reference evidence="1 2" key="1">
    <citation type="submission" date="2013-03" db="EMBL/GenBank/DDBJ databases">
        <title>The Genome Sequence of Enterococcus sulfureus ATCC_49903 (PacBio/Illumina hybrid assembly).</title>
        <authorList>
            <consortium name="The Broad Institute Genomics Platform"/>
            <consortium name="The Broad Institute Genome Sequencing Center for Infectious Disease"/>
            <person name="Earl A."/>
            <person name="Russ C."/>
            <person name="Gilmore M."/>
            <person name="Surin D."/>
            <person name="Walker B."/>
            <person name="Young S."/>
            <person name="Zeng Q."/>
            <person name="Gargeya S."/>
            <person name="Fitzgerald M."/>
            <person name="Haas B."/>
            <person name="Abouelleil A."/>
            <person name="Allen A.W."/>
            <person name="Alvarado L."/>
            <person name="Arachchi H.M."/>
            <person name="Berlin A.M."/>
            <person name="Chapman S.B."/>
            <person name="Gainer-Dewar J."/>
            <person name="Goldberg J."/>
            <person name="Griggs A."/>
            <person name="Gujja S."/>
            <person name="Hansen M."/>
            <person name="Howarth C."/>
            <person name="Imamovic A."/>
            <person name="Ireland A."/>
            <person name="Larimer J."/>
            <person name="McCowan C."/>
            <person name="Murphy C."/>
            <person name="Pearson M."/>
            <person name="Poon T.W."/>
            <person name="Priest M."/>
            <person name="Roberts A."/>
            <person name="Saif S."/>
            <person name="Shea T."/>
            <person name="Sisk P."/>
            <person name="Sykes S."/>
            <person name="Wortman J."/>
            <person name="Nusbaum C."/>
            <person name="Birren B."/>
        </authorList>
    </citation>
    <scope>NUCLEOTIDE SEQUENCE [LARGE SCALE GENOMIC DNA]</scope>
    <source>
        <strain evidence="1 2">ATCC 49903</strain>
    </source>
</reference>
<comment type="caution">
    <text evidence="1">The sequence shown here is derived from an EMBL/GenBank/DDBJ whole genome shotgun (WGS) entry which is preliminary data.</text>
</comment>
<gene>
    <name evidence="1" type="ORF">I573_00902</name>
</gene>
<protein>
    <submittedName>
        <fullName evidence="1">Uncharacterized protein</fullName>
    </submittedName>
</protein>
<sequence>MIEHFKALQLTVVELPIEFEEERPLYRAYLKELPFLAGEGNSKQVMYRRLMEKYQIYVETQREAQKEEQEEEMTSALLSVSDLMKYYDGETFDGFSYDFTQDK</sequence>
<organism evidence="1 2">
    <name type="scientific">Enterococcus sulfureus ATCC 49903</name>
    <dbReference type="NCBI Taxonomy" id="1140003"/>
    <lineage>
        <taxon>Bacteria</taxon>
        <taxon>Bacillati</taxon>
        <taxon>Bacillota</taxon>
        <taxon>Bacilli</taxon>
        <taxon>Lactobacillales</taxon>
        <taxon>Enterococcaceae</taxon>
        <taxon>Enterococcus</taxon>
    </lineage>
</organism>
<dbReference type="RefSeq" id="WP_016186125.1">
    <property type="nucleotide sequence ID" value="NZ_ASWO01000003.1"/>
</dbReference>
<dbReference type="Proteomes" id="UP000015961">
    <property type="component" value="Unassembled WGS sequence"/>
</dbReference>
<evidence type="ECO:0000313" key="1">
    <source>
        <dbReference type="EMBL" id="EOT86149.1"/>
    </source>
</evidence>
<dbReference type="EMBL" id="ASWO01000003">
    <property type="protein sequence ID" value="EOT86149.1"/>
    <property type="molecule type" value="Genomic_DNA"/>
</dbReference>
<dbReference type="STRING" id="1140003.OMY_01688"/>
<proteinExistence type="predicted"/>
<dbReference type="PATRIC" id="fig|1140003.3.peg.1626"/>
<dbReference type="eggNOG" id="ENOG5032MAZ">
    <property type="taxonomic scope" value="Bacteria"/>
</dbReference>